<dbReference type="Pfam" id="PF13408">
    <property type="entry name" value="Zn_ribbon_recom"/>
    <property type="match status" value="1"/>
</dbReference>
<dbReference type="PROSITE" id="PS51736">
    <property type="entry name" value="RECOMBINASES_3"/>
    <property type="match status" value="1"/>
</dbReference>
<organism evidence="4 5">
    <name type="scientific">Trichormus variabilis NIES-23</name>
    <dbReference type="NCBI Taxonomy" id="1973479"/>
    <lineage>
        <taxon>Bacteria</taxon>
        <taxon>Bacillati</taxon>
        <taxon>Cyanobacteriota</taxon>
        <taxon>Cyanophyceae</taxon>
        <taxon>Nostocales</taxon>
        <taxon>Nostocaceae</taxon>
        <taxon>Trichormus</taxon>
    </lineage>
</organism>
<dbReference type="GO" id="GO:0000150">
    <property type="term" value="F:DNA strand exchange activity"/>
    <property type="evidence" value="ECO:0007669"/>
    <property type="project" value="InterPro"/>
</dbReference>
<dbReference type="EMBL" id="AP018216">
    <property type="protein sequence ID" value="BAY72434.1"/>
    <property type="molecule type" value="Genomic_DNA"/>
</dbReference>
<dbReference type="InterPro" id="IPR006119">
    <property type="entry name" value="Resolv_N"/>
</dbReference>
<proteinExistence type="predicted"/>
<dbReference type="InterPro" id="IPR011109">
    <property type="entry name" value="DNA_bind_recombinase_dom"/>
</dbReference>
<dbReference type="InterPro" id="IPR025827">
    <property type="entry name" value="Zn_ribbon_recom_dom"/>
</dbReference>
<evidence type="ECO:0000256" key="1">
    <source>
        <dbReference type="ARBA" id="ARBA00023125"/>
    </source>
</evidence>
<dbReference type="InterPro" id="IPR050639">
    <property type="entry name" value="SSR_resolvase"/>
</dbReference>
<dbReference type="InterPro" id="IPR036162">
    <property type="entry name" value="Resolvase-like_N_sf"/>
</dbReference>
<dbReference type="Gene3D" id="3.90.1750.20">
    <property type="entry name" value="Putative Large Serine Recombinase, Chain B, Domain 2"/>
    <property type="match status" value="1"/>
</dbReference>
<gene>
    <name evidence="4" type="primary">xisF</name>
    <name evidence="4" type="ORF">NIES23_52590</name>
</gene>
<reference evidence="4 5" key="1">
    <citation type="submission" date="2017-06" db="EMBL/GenBank/DDBJ databases">
        <title>Genome sequencing of cyanobaciteial culture collection at National Institute for Environmental Studies (NIES).</title>
        <authorList>
            <person name="Hirose Y."/>
            <person name="Shimura Y."/>
            <person name="Fujisawa T."/>
            <person name="Nakamura Y."/>
            <person name="Kawachi M."/>
        </authorList>
    </citation>
    <scope>NUCLEOTIDE SEQUENCE [LARGE SCALE GENOMIC DNA]</scope>
    <source>
        <strain evidence="4 5">NIES-23</strain>
    </source>
</reference>
<dbReference type="AlphaFoldDB" id="A0A1Z4KU10"/>
<dbReference type="Gene3D" id="3.40.50.1390">
    <property type="entry name" value="Resolvase, N-terminal catalytic domain"/>
    <property type="match status" value="1"/>
</dbReference>
<dbReference type="GO" id="GO:0003677">
    <property type="term" value="F:DNA binding"/>
    <property type="evidence" value="ECO:0007669"/>
    <property type="project" value="UniProtKB-KW"/>
</dbReference>
<evidence type="ECO:0000313" key="4">
    <source>
        <dbReference type="EMBL" id="BAY72434.1"/>
    </source>
</evidence>
<accession>A0A1Z4KU10</accession>
<sequence length="514" mass="58510">MENWGYARVSGEEQQTDKGALRKQIERLRNAGCSKVYWDIQSRTTEVREGLQQLINDLKTSSTGKVKSLQFTRIDRIGSSSRLFYSLLEVLRSKGIKLIALDQGVDPDSLGGELTIDMLLAAAKFEVRMVTERLKSERRHRVNQGKSHRVAPLGYRIDKDKYIRDRSPCVCLLEGRRELTVSDLAQYIFHTFFECGSVAATVRKLHSDFGIETKVLNWNKLEKSSRIVGDDDLDKIAFTPNKTNHPLRYPWSGLRWSIPGLKALLVNPVYAGGLPFDTYVKSKGKRKHFDEWKVKWGTHDDEAIITCEEHERIKQMIRDNRNNRWAAREENEVNPFSNLLKCTHCGGSMTRHAKRVDKSGQAIYYYQCRLYKAGNCSNKNMISSKILDIQVMDLLAQEAERLANLVETDEPLIVEEPPEVKTLRASLNSLETLPASSAIEQIKNDLKEQIAIALGATNNASKQSLIAKERIIQAFAHKSYWQGLNAQDKRAILNGCVKKISVDGNFVTAIEYRY</sequence>
<keyword evidence="2" id="KW-0233">DNA recombination</keyword>
<evidence type="ECO:0000259" key="3">
    <source>
        <dbReference type="PROSITE" id="PS51736"/>
    </source>
</evidence>
<dbReference type="PANTHER" id="PTHR30461:SF2">
    <property type="entry name" value="SERINE RECOMBINASE PINE-RELATED"/>
    <property type="match status" value="1"/>
</dbReference>
<dbReference type="NCBIfam" id="NF041201">
    <property type="entry name" value="recomb_XisF"/>
    <property type="match status" value="1"/>
</dbReference>
<dbReference type="Pfam" id="PF00239">
    <property type="entry name" value="Resolvase"/>
    <property type="match status" value="1"/>
</dbReference>
<evidence type="ECO:0000313" key="5">
    <source>
        <dbReference type="Proteomes" id="UP000217507"/>
    </source>
</evidence>
<dbReference type="Pfam" id="PF07508">
    <property type="entry name" value="Recombinase"/>
    <property type="match status" value="1"/>
</dbReference>
<dbReference type="PANTHER" id="PTHR30461">
    <property type="entry name" value="DNA-INVERTASE FROM LAMBDOID PROPHAGE"/>
    <property type="match status" value="1"/>
</dbReference>
<dbReference type="CDD" id="cd03768">
    <property type="entry name" value="SR_ResInv"/>
    <property type="match status" value="1"/>
</dbReference>
<dbReference type="SUPFAM" id="SSF53041">
    <property type="entry name" value="Resolvase-like"/>
    <property type="match status" value="1"/>
</dbReference>
<dbReference type="InterPro" id="IPR038109">
    <property type="entry name" value="DNA_bind_recomb_sf"/>
</dbReference>
<evidence type="ECO:0000256" key="2">
    <source>
        <dbReference type="ARBA" id="ARBA00023172"/>
    </source>
</evidence>
<protein>
    <submittedName>
        <fullName evidence="4">FdxN element site-specific recombinase XisF</fullName>
    </submittedName>
</protein>
<dbReference type="Proteomes" id="UP000217507">
    <property type="component" value="Chromosome"/>
</dbReference>
<keyword evidence="1" id="KW-0238">DNA-binding</keyword>
<dbReference type="SMART" id="SM00857">
    <property type="entry name" value="Resolvase"/>
    <property type="match status" value="1"/>
</dbReference>
<feature type="domain" description="Resolvase/invertase-type recombinase catalytic" evidence="3">
    <location>
        <begin position="2"/>
        <end position="145"/>
    </location>
</feature>
<name>A0A1Z4KU10_ANAVA</name>